<evidence type="ECO:0000256" key="1">
    <source>
        <dbReference type="SAM" id="Coils"/>
    </source>
</evidence>
<keyword evidence="3" id="KW-0812">Transmembrane</keyword>
<comment type="caution">
    <text evidence="6">The sequence shown here is derived from an EMBL/GenBank/DDBJ whole genome shotgun (WGS) entry which is preliminary data.</text>
</comment>
<keyword evidence="3" id="KW-1133">Transmembrane helix</keyword>
<dbReference type="InterPro" id="IPR058625">
    <property type="entry name" value="MdtA-like_BSH"/>
</dbReference>
<evidence type="ECO:0000259" key="4">
    <source>
        <dbReference type="Pfam" id="PF25917"/>
    </source>
</evidence>
<evidence type="ECO:0000256" key="2">
    <source>
        <dbReference type="SAM" id="MobiDB-lite"/>
    </source>
</evidence>
<feature type="coiled-coil region" evidence="1">
    <location>
        <begin position="146"/>
        <end position="177"/>
    </location>
</feature>
<feature type="region of interest" description="Disordered" evidence="2">
    <location>
        <begin position="577"/>
        <end position="611"/>
    </location>
</feature>
<feature type="domain" description="Multidrug resistance protein MdtA-like barrel-sandwich hybrid" evidence="4">
    <location>
        <begin position="107"/>
        <end position="203"/>
    </location>
</feature>
<dbReference type="Pfam" id="PF25917">
    <property type="entry name" value="BSH_RND"/>
    <property type="match status" value="2"/>
</dbReference>
<dbReference type="EMBL" id="JBBMFJ010000014">
    <property type="protein sequence ID" value="MEQ2563121.1"/>
    <property type="molecule type" value="Genomic_DNA"/>
</dbReference>
<sequence length="611" mass="63863">MFGTLSAKFRKTHSEAGSENGNGGMTGLGNAAGKTGKRRKNKGGKKRVLLIAAGVAVLAGGLFWHNHSAKAKMASSKAGEQKTATATVGTLTSELTSSGTISPKDTYTITSLVEGTVLTADFEEGDQVTAGQVLYQIDASSVESDLKSSENSLTRANKSYQQALEDYQEAVSDYSGNTYKSTRTGFIKKLNIQVGDKVSSNTDLAELYNDQTMKLKVPFLAGEAASIPVGSQAVVTLTDTEEQLSGLVTAVSNMDEVLDGGRIVRYVTMEVANPGGLTTSHSAAATIGEFACCSEGSFEAMTDTTMKASVTGNGSLEVEELLVHEGDYVTSGTPLFRIKSKDVEDILDSYQDAVDQAQEKIESAQSNADNKQETYDNYTITAPISGQVITKSVKAGDKIDRSSSSSTSTLAVIYDLSEVTFEMSVDELDVGRVQVGQTVNVTADAIEGKTFTGKVTNISLQSSQSNRVTNYPVTVTLDEVDDLLPGMNVDGTIILDQVDNALMIPVDSLMRGNRVYVKDDSVTEQQGNVPAGFKAVEVETGISNDDYVQITSGLSEGDEVYVDSSSNTSTDMFQMGGMGGPDGMGGGPGGGNGGPGGNGGNGGGGNRGGGM</sequence>
<dbReference type="InterPro" id="IPR058636">
    <property type="entry name" value="Beta-barrel_YknX"/>
</dbReference>
<dbReference type="RefSeq" id="WP_349229321.1">
    <property type="nucleotide sequence ID" value="NZ_JBBMFJ010000014.1"/>
</dbReference>
<feature type="region of interest" description="Disordered" evidence="2">
    <location>
        <begin position="1"/>
        <end position="43"/>
    </location>
</feature>
<feature type="domain" description="Multidrug resistance protein MdtA-like barrel-sandwich hybrid" evidence="4">
    <location>
        <begin position="308"/>
        <end position="405"/>
    </location>
</feature>
<organism evidence="6 7">
    <name type="scientific">Ventrimonas faecis</name>
    <dbReference type="NCBI Taxonomy" id="3133170"/>
    <lineage>
        <taxon>Bacteria</taxon>
        <taxon>Bacillati</taxon>
        <taxon>Bacillota</taxon>
        <taxon>Clostridia</taxon>
        <taxon>Lachnospirales</taxon>
        <taxon>Lachnospiraceae</taxon>
        <taxon>Ventrimonas</taxon>
    </lineage>
</organism>
<dbReference type="Pfam" id="PF25990">
    <property type="entry name" value="Beta-barrel_YknX"/>
    <property type="match status" value="1"/>
</dbReference>
<keyword evidence="1" id="KW-0175">Coiled coil</keyword>
<dbReference type="PANTHER" id="PTHR30469:SF33">
    <property type="entry name" value="SLR1207 PROTEIN"/>
    <property type="match status" value="1"/>
</dbReference>
<dbReference type="Gene3D" id="1.10.287.470">
    <property type="entry name" value="Helix hairpin bin"/>
    <property type="match status" value="2"/>
</dbReference>
<gene>
    <name evidence="6" type="ORF">WMO41_08085</name>
</gene>
<keyword evidence="3" id="KW-0472">Membrane</keyword>
<evidence type="ECO:0000256" key="3">
    <source>
        <dbReference type="SAM" id="Phobius"/>
    </source>
</evidence>
<dbReference type="Gene3D" id="2.40.30.170">
    <property type="match status" value="1"/>
</dbReference>
<proteinExistence type="predicted"/>
<feature type="transmembrane region" description="Helical" evidence="3">
    <location>
        <begin position="48"/>
        <end position="65"/>
    </location>
</feature>
<evidence type="ECO:0000313" key="7">
    <source>
        <dbReference type="Proteomes" id="UP001437460"/>
    </source>
</evidence>
<dbReference type="SUPFAM" id="SSF111369">
    <property type="entry name" value="HlyD-like secretion proteins"/>
    <property type="match status" value="2"/>
</dbReference>
<accession>A0ABV1HLC0</accession>
<reference evidence="6 7" key="1">
    <citation type="submission" date="2024-03" db="EMBL/GenBank/DDBJ databases">
        <title>Human intestinal bacterial collection.</title>
        <authorList>
            <person name="Pauvert C."/>
            <person name="Hitch T.C.A."/>
            <person name="Clavel T."/>
        </authorList>
    </citation>
    <scope>NUCLEOTIDE SEQUENCE [LARGE SCALE GENOMIC DNA]</scope>
    <source>
        <strain evidence="6 7">CLA-AP-H27</strain>
    </source>
</reference>
<protein>
    <submittedName>
        <fullName evidence="6">HlyD family efflux transporter periplasmic adaptor subunit</fullName>
    </submittedName>
</protein>
<evidence type="ECO:0000259" key="5">
    <source>
        <dbReference type="Pfam" id="PF25990"/>
    </source>
</evidence>
<feature type="coiled-coil region" evidence="1">
    <location>
        <begin position="340"/>
        <end position="381"/>
    </location>
</feature>
<dbReference type="Proteomes" id="UP001437460">
    <property type="component" value="Unassembled WGS sequence"/>
</dbReference>
<dbReference type="Gene3D" id="2.40.50.100">
    <property type="match status" value="2"/>
</dbReference>
<keyword evidence="7" id="KW-1185">Reference proteome</keyword>
<feature type="domain" description="YknX-like beta-barrel" evidence="5">
    <location>
        <begin position="423"/>
        <end position="489"/>
    </location>
</feature>
<name>A0ABV1HLC0_9FIRM</name>
<dbReference type="PANTHER" id="PTHR30469">
    <property type="entry name" value="MULTIDRUG RESISTANCE PROTEIN MDTA"/>
    <property type="match status" value="1"/>
</dbReference>
<dbReference type="Gene3D" id="2.40.420.20">
    <property type="match status" value="1"/>
</dbReference>
<evidence type="ECO:0000313" key="6">
    <source>
        <dbReference type="EMBL" id="MEQ2563121.1"/>
    </source>
</evidence>